<proteinExistence type="predicted"/>
<dbReference type="AlphaFoldDB" id="Z9JIC1"/>
<dbReference type="EMBL" id="JDSQ01000010">
    <property type="protein sequence ID" value="EWS78140.1"/>
    <property type="molecule type" value="Genomic_DNA"/>
</dbReference>
<gene>
    <name evidence="1" type="ORF">AF72_07425</name>
</gene>
<dbReference type="Proteomes" id="UP000020406">
    <property type="component" value="Unassembled WGS sequence"/>
</dbReference>
<name>Z9JIC1_9GAMM</name>
<accession>Z9JIC1</accession>
<comment type="caution">
    <text evidence="1">The sequence shown here is derived from an EMBL/GenBank/DDBJ whole genome shotgun (WGS) entry which is preliminary data.</text>
</comment>
<sequence>MYGASDHLNLTTEPCETLQHLCLTDISELSAPHVRQLWLCHAKHVGCFLLSPAAPLDDLADLGGKRACTSISSASGFCRWDVGLGLQVFEVVLQTMGKRIVGSATGWRCGLVC</sequence>
<organism evidence="1 2">
    <name type="scientific">Xylella taiwanensis</name>
    <dbReference type="NCBI Taxonomy" id="1444770"/>
    <lineage>
        <taxon>Bacteria</taxon>
        <taxon>Pseudomonadati</taxon>
        <taxon>Pseudomonadota</taxon>
        <taxon>Gammaproteobacteria</taxon>
        <taxon>Lysobacterales</taxon>
        <taxon>Lysobacteraceae</taxon>
        <taxon>Xylella</taxon>
    </lineage>
</organism>
<evidence type="ECO:0000313" key="1">
    <source>
        <dbReference type="EMBL" id="EWS78140.1"/>
    </source>
</evidence>
<evidence type="ECO:0000313" key="2">
    <source>
        <dbReference type="Proteomes" id="UP000020406"/>
    </source>
</evidence>
<protein>
    <submittedName>
        <fullName evidence="1">Uncharacterized protein</fullName>
    </submittedName>
</protein>
<reference evidence="1 2" key="1">
    <citation type="journal article" date="2014" name="Genome Announc.">
        <title>Draft Genome Sequence of Xylella fastidiosa Pear Leaf Scorch Strain in Taiwan.</title>
        <authorList>
            <person name="Su C.C."/>
            <person name="Deng W.L."/>
            <person name="Jan F.J."/>
            <person name="Chang C.J."/>
            <person name="Huang H."/>
            <person name="Chen J."/>
        </authorList>
    </citation>
    <scope>NUCLEOTIDE SEQUENCE [LARGE SCALE GENOMIC DNA]</scope>
    <source>
        <strain evidence="1 2">PLS229</strain>
    </source>
</reference>